<evidence type="ECO:0000259" key="5">
    <source>
        <dbReference type="PROSITE" id="PS51078"/>
    </source>
</evidence>
<dbReference type="EMBL" id="CP018076">
    <property type="protein sequence ID" value="APE42528.1"/>
    <property type="molecule type" value="Genomic_DNA"/>
</dbReference>
<dbReference type="SUPFAM" id="SSF55781">
    <property type="entry name" value="GAF domain-like"/>
    <property type="match status" value="1"/>
</dbReference>
<sequence>MDDFDADLGEGKDRNFVTALARGLDILRAFRPNEATLTNSDLAERTGLPKATVSRLTHTLCALDYLVADTRVGTYRLSAGVLRLGFSALSAMDISARAETEMRALRDGPNSYITVALGEQHRLEVIYVATQNSFEGVSLTLPVGSRLPLFRSAIGKAILVGMTEADRDRIFATAAQAGPDVEDEGRANYELALAEYRANGFCSGYGSWRSDVNGIAVPIVSLDGRRVYGLNVGGPSFGVKKKQLETVYAPRLIKAAELIGLRG</sequence>
<dbReference type="Gene3D" id="1.10.10.10">
    <property type="entry name" value="Winged helix-like DNA-binding domain superfamily/Winged helix DNA-binding domain"/>
    <property type="match status" value="1"/>
</dbReference>
<feature type="domain" description="HTH iclR-type" evidence="4">
    <location>
        <begin position="17"/>
        <end position="79"/>
    </location>
</feature>
<dbReference type="RefSeq" id="WP_071970237.1">
    <property type="nucleotide sequence ID" value="NZ_CP018076.1"/>
</dbReference>
<dbReference type="Gene3D" id="3.30.450.40">
    <property type="match status" value="1"/>
</dbReference>
<evidence type="ECO:0000256" key="3">
    <source>
        <dbReference type="ARBA" id="ARBA00023163"/>
    </source>
</evidence>
<dbReference type="PANTHER" id="PTHR30136">
    <property type="entry name" value="HELIX-TURN-HELIX TRANSCRIPTIONAL REGULATOR, ICLR FAMILY"/>
    <property type="match status" value="1"/>
</dbReference>
<dbReference type="InterPro" id="IPR005471">
    <property type="entry name" value="Tscrpt_reg_IclR_N"/>
</dbReference>
<dbReference type="OrthoDB" id="9807558at2"/>
<dbReference type="SMART" id="SM00346">
    <property type="entry name" value="HTH_ICLR"/>
    <property type="match status" value="1"/>
</dbReference>
<dbReference type="GO" id="GO:0003700">
    <property type="term" value="F:DNA-binding transcription factor activity"/>
    <property type="evidence" value="ECO:0007669"/>
    <property type="project" value="TreeGrafter"/>
</dbReference>
<dbReference type="GO" id="GO:0045892">
    <property type="term" value="P:negative regulation of DNA-templated transcription"/>
    <property type="evidence" value="ECO:0007669"/>
    <property type="project" value="TreeGrafter"/>
</dbReference>
<accession>A0A1J0WEB9</accession>
<dbReference type="STRING" id="1917485.BOO69_03175"/>
<protein>
    <submittedName>
        <fullName evidence="6">IclR family transcriptional regulator</fullName>
    </submittedName>
</protein>
<feature type="domain" description="IclR-ED" evidence="5">
    <location>
        <begin position="80"/>
        <end position="263"/>
    </location>
</feature>
<proteinExistence type="predicted"/>
<dbReference type="PANTHER" id="PTHR30136:SF33">
    <property type="entry name" value="TRANSCRIPTIONAL REGULATORY PROTEIN"/>
    <property type="match status" value="1"/>
</dbReference>
<evidence type="ECO:0000259" key="4">
    <source>
        <dbReference type="PROSITE" id="PS51077"/>
    </source>
</evidence>
<organism evidence="6 7">
    <name type="scientific">Sulfitobacter alexandrii</name>
    <dbReference type="NCBI Taxonomy" id="1917485"/>
    <lineage>
        <taxon>Bacteria</taxon>
        <taxon>Pseudomonadati</taxon>
        <taxon>Pseudomonadota</taxon>
        <taxon>Alphaproteobacteria</taxon>
        <taxon>Rhodobacterales</taxon>
        <taxon>Roseobacteraceae</taxon>
        <taxon>Sulfitobacter</taxon>
    </lineage>
</organism>
<dbReference type="InterPro" id="IPR050707">
    <property type="entry name" value="HTH_MetabolicPath_Reg"/>
</dbReference>
<gene>
    <name evidence="6" type="ORF">BOO69_03175</name>
</gene>
<evidence type="ECO:0000313" key="7">
    <source>
        <dbReference type="Proteomes" id="UP000181897"/>
    </source>
</evidence>
<evidence type="ECO:0000256" key="2">
    <source>
        <dbReference type="ARBA" id="ARBA00023125"/>
    </source>
</evidence>
<dbReference type="GO" id="GO:0003677">
    <property type="term" value="F:DNA binding"/>
    <property type="evidence" value="ECO:0007669"/>
    <property type="project" value="UniProtKB-KW"/>
</dbReference>
<keyword evidence="1" id="KW-0805">Transcription regulation</keyword>
<dbReference type="Pfam" id="PF01614">
    <property type="entry name" value="IclR_C"/>
    <property type="match status" value="1"/>
</dbReference>
<keyword evidence="2" id="KW-0238">DNA-binding</keyword>
<dbReference type="InterPro" id="IPR036388">
    <property type="entry name" value="WH-like_DNA-bd_sf"/>
</dbReference>
<dbReference type="PROSITE" id="PS51077">
    <property type="entry name" value="HTH_ICLR"/>
    <property type="match status" value="1"/>
</dbReference>
<evidence type="ECO:0000256" key="1">
    <source>
        <dbReference type="ARBA" id="ARBA00023015"/>
    </source>
</evidence>
<keyword evidence="3" id="KW-0804">Transcription</keyword>
<dbReference type="KEGG" id="suam:BOO69_03175"/>
<dbReference type="PROSITE" id="PS51078">
    <property type="entry name" value="ICLR_ED"/>
    <property type="match status" value="1"/>
</dbReference>
<reference evidence="6 7" key="1">
    <citation type="submission" date="2016-11" db="EMBL/GenBank/DDBJ databases">
        <title>Complete genome sequence of Sulfitobacter sp. AM1-D1, a toxic bacteria associated with marine dinoflagellate Alexandrium minutum in East China Sea.</title>
        <authorList>
            <person name="Yang Q."/>
            <person name="Zhang X."/>
            <person name="Tian X."/>
        </authorList>
    </citation>
    <scope>NUCLEOTIDE SEQUENCE [LARGE SCALE GENOMIC DNA]</scope>
    <source>
        <strain evidence="6 7">AM1-D1</strain>
    </source>
</reference>
<dbReference type="Pfam" id="PF09339">
    <property type="entry name" value="HTH_IclR"/>
    <property type="match status" value="1"/>
</dbReference>
<dbReference type="InterPro" id="IPR014757">
    <property type="entry name" value="Tscrpt_reg_IclR_C"/>
</dbReference>
<dbReference type="Proteomes" id="UP000181897">
    <property type="component" value="Chromosome"/>
</dbReference>
<dbReference type="InterPro" id="IPR036390">
    <property type="entry name" value="WH_DNA-bd_sf"/>
</dbReference>
<name>A0A1J0WEB9_9RHOB</name>
<dbReference type="AlphaFoldDB" id="A0A1J0WEB9"/>
<keyword evidence="7" id="KW-1185">Reference proteome</keyword>
<dbReference type="SUPFAM" id="SSF46785">
    <property type="entry name" value="Winged helix' DNA-binding domain"/>
    <property type="match status" value="1"/>
</dbReference>
<evidence type="ECO:0000313" key="6">
    <source>
        <dbReference type="EMBL" id="APE42528.1"/>
    </source>
</evidence>
<dbReference type="InterPro" id="IPR029016">
    <property type="entry name" value="GAF-like_dom_sf"/>
</dbReference>